<proteinExistence type="inferred from homology"/>
<feature type="domain" description="AB hydrolase-1" evidence="8">
    <location>
        <begin position="72"/>
        <end position="177"/>
    </location>
</feature>
<comment type="caution">
    <text evidence="9">The sequence shown here is derived from an EMBL/GenBank/DDBJ whole genome shotgun (WGS) entry which is preliminary data.</text>
</comment>
<dbReference type="PANTHER" id="PTHR14189:SF0">
    <property type="entry name" value="PROTEIN PHOSPHATASE METHYLESTERASE 1"/>
    <property type="match status" value="1"/>
</dbReference>
<keyword evidence="10" id="KW-1185">Reference proteome</keyword>
<dbReference type="PANTHER" id="PTHR14189">
    <property type="entry name" value="PROTEIN PHOSPHATASE METHYLESTERASE-1 RELATED"/>
    <property type="match status" value="1"/>
</dbReference>
<dbReference type="Proteomes" id="UP001151582">
    <property type="component" value="Unassembled WGS sequence"/>
</dbReference>
<evidence type="ECO:0000256" key="3">
    <source>
        <dbReference type="ARBA" id="ARBA00020672"/>
    </source>
</evidence>
<evidence type="ECO:0000256" key="2">
    <source>
        <dbReference type="ARBA" id="ARBA00013111"/>
    </source>
</evidence>
<evidence type="ECO:0000256" key="4">
    <source>
        <dbReference type="ARBA" id="ARBA00022487"/>
    </source>
</evidence>
<evidence type="ECO:0000313" key="9">
    <source>
        <dbReference type="EMBL" id="KAJ1970959.1"/>
    </source>
</evidence>
<dbReference type="AlphaFoldDB" id="A0A9W8AW24"/>
<feature type="non-terminal residue" evidence="9">
    <location>
        <position position="180"/>
    </location>
</feature>
<keyword evidence="5 9" id="KW-0378">Hydrolase</keyword>
<dbReference type="InterPro" id="IPR016812">
    <property type="entry name" value="PPase_methylesterase_euk"/>
</dbReference>
<gene>
    <name evidence="9" type="primary">PPE1_2</name>
    <name evidence="9" type="ORF">H4R34_005894</name>
</gene>
<name>A0A9W8AW24_9FUNG</name>
<dbReference type="InterPro" id="IPR000073">
    <property type="entry name" value="AB_hydrolase_1"/>
</dbReference>
<dbReference type="GO" id="GO:0051723">
    <property type="term" value="F:protein methylesterase activity"/>
    <property type="evidence" value="ECO:0007669"/>
    <property type="project" value="UniProtKB-EC"/>
</dbReference>
<accession>A0A9W8AW24</accession>
<comment type="catalytic activity">
    <reaction evidence="6">
        <text>[phosphatase 2A protein]-C-terminal L-leucine methyl ester + H2O = [phosphatase 2A protein]-C-terminal L-leucine + methanol + H(+)</text>
        <dbReference type="Rhea" id="RHEA:48548"/>
        <dbReference type="Rhea" id="RHEA-COMP:12134"/>
        <dbReference type="Rhea" id="RHEA-COMP:12135"/>
        <dbReference type="ChEBI" id="CHEBI:15377"/>
        <dbReference type="ChEBI" id="CHEBI:15378"/>
        <dbReference type="ChEBI" id="CHEBI:17790"/>
        <dbReference type="ChEBI" id="CHEBI:90516"/>
        <dbReference type="ChEBI" id="CHEBI:90517"/>
        <dbReference type="EC" id="3.1.1.89"/>
    </reaction>
</comment>
<sequence length="180" mass="19707">MDPTDLRKKLFRAANAPAPPPDQLVVPGESEDNDCTPVSWEPYFDERQVVSVAGTLNRFVVYTSLRSNGPLFVFHHGAGHGALAFALVAQLIRQRYPDEISLVAYDCRGHGDTETENDGDLSLTTLAQDFQSVIRAVYQETPLPDTFLIGHSMGGAVITQVAYHNMIKPIAGLVVIDIVE</sequence>
<organism evidence="9 10">
    <name type="scientific">Dimargaris verticillata</name>
    <dbReference type="NCBI Taxonomy" id="2761393"/>
    <lineage>
        <taxon>Eukaryota</taxon>
        <taxon>Fungi</taxon>
        <taxon>Fungi incertae sedis</taxon>
        <taxon>Zoopagomycota</taxon>
        <taxon>Kickxellomycotina</taxon>
        <taxon>Dimargaritomycetes</taxon>
        <taxon>Dimargaritales</taxon>
        <taxon>Dimargaritaceae</taxon>
        <taxon>Dimargaris</taxon>
    </lineage>
</organism>
<dbReference type="OrthoDB" id="194865at2759"/>
<feature type="region of interest" description="Disordered" evidence="7">
    <location>
        <begin position="11"/>
        <end position="32"/>
    </location>
</feature>
<dbReference type="InterPro" id="IPR029058">
    <property type="entry name" value="AB_hydrolase_fold"/>
</dbReference>
<dbReference type="EC" id="3.1.1.89" evidence="2"/>
<dbReference type="Gene3D" id="3.40.50.1820">
    <property type="entry name" value="alpha/beta hydrolase"/>
    <property type="match status" value="1"/>
</dbReference>
<reference evidence="9" key="1">
    <citation type="submission" date="2022-07" db="EMBL/GenBank/DDBJ databases">
        <title>Phylogenomic reconstructions and comparative analyses of Kickxellomycotina fungi.</title>
        <authorList>
            <person name="Reynolds N.K."/>
            <person name="Stajich J.E."/>
            <person name="Barry K."/>
            <person name="Grigoriev I.V."/>
            <person name="Crous P."/>
            <person name="Smith M.E."/>
        </authorList>
    </citation>
    <scope>NUCLEOTIDE SEQUENCE</scope>
    <source>
        <strain evidence="9">RSA 567</strain>
    </source>
</reference>
<dbReference type="SUPFAM" id="SSF53474">
    <property type="entry name" value="alpha/beta-Hydrolases"/>
    <property type="match status" value="1"/>
</dbReference>
<keyword evidence="4" id="KW-0719">Serine esterase</keyword>
<comment type="similarity">
    <text evidence="1">Belongs to the AB hydrolase superfamily.</text>
</comment>
<evidence type="ECO:0000256" key="6">
    <source>
        <dbReference type="ARBA" id="ARBA00049203"/>
    </source>
</evidence>
<dbReference type="Pfam" id="PF12697">
    <property type="entry name" value="Abhydrolase_6"/>
    <property type="match status" value="1"/>
</dbReference>
<evidence type="ECO:0000256" key="1">
    <source>
        <dbReference type="ARBA" id="ARBA00008645"/>
    </source>
</evidence>
<evidence type="ECO:0000259" key="8">
    <source>
        <dbReference type="Pfam" id="PF12697"/>
    </source>
</evidence>
<evidence type="ECO:0000256" key="7">
    <source>
        <dbReference type="SAM" id="MobiDB-lite"/>
    </source>
</evidence>
<protein>
    <recommendedName>
        <fullName evidence="3">Protein phosphatase methylesterase 1</fullName>
        <ecNumber evidence="2">3.1.1.89</ecNumber>
    </recommendedName>
</protein>
<dbReference type="EMBL" id="JANBQB010001561">
    <property type="protein sequence ID" value="KAJ1970959.1"/>
    <property type="molecule type" value="Genomic_DNA"/>
</dbReference>
<evidence type="ECO:0000313" key="10">
    <source>
        <dbReference type="Proteomes" id="UP001151582"/>
    </source>
</evidence>
<evidence type="ECO:0000256" key="5">
    <source>
        <dbReference type="ARBA" id="ARBA00022801"/>
    </source>
</evidence>